<dbReference type="GeneID" id="28738580"/>
<proteinExistence type="predicted"/>
<keyword evidence="3" id="KW-1185">Reference proteome</keyword>
<comment type="caution">
    <text evidence="2">The sequence shown here is derived from an EMBL/GenBank/DDBJ whole genome shotgun (WGS) entry which is preliminary data.</text>
</comment>
<name>A0A0N1HB34_9EURO</name>
<sequence>MTKVVLQAFAVGYEQETSRVQQDRLLLVEINFYGLREHADEVGKKMASLGLFLQRPLYGDVEVPHYNPQILSIEGYIPRESQQMLTSASADTASQKQAVSPPTVAAQETDSEAFDSILDSLSHHAILDQVTSIPGIKGDLLG</sequence>
<reference evidence="2 3" key="1">
    <citation type="submission" date="2015-06" db="EMBL/GenBank/DDBJ databases">
        <title>Draft genome of the ant-associated black yeast Phialophora attae CBS 131958.</title>
        <authorList>
            <person name="Moreno L.F."/>
            <person name="Stielow B.J."/>
            <person name="de Hoog S."/>
            <person name="Vicente V.A."/>
            <person name="Weiss V.A."/>
            <person name="de Vries M."/>
            <person name="Cruz L.M."/>
            <person name="Souza E.M."/>
        </authorList>
    </citation>
    <scope>NUCLEOTIDE SEQUENCE [LARGE SCALE GENOMIC DNA]</scope>
    <source>
        <strain evidence="2 3">CBS 131958</strain>
    </source>
</reference>
<gene>
    <name evidence="2" type="ORF">AB675_641</name>
</gene>
<feature type="region of interest" description="Disordered" evidence="1">
    <location>
        <begin position="84"/>
        <end position="104"/>
    </location>
</feature>
<evidence type="ECO:0000313" key="2">
    <source>
        <dbReference type="EMBL" id="KPI45584.1"/>
    </source>
</evidence>
<evidence type="ECO:0000256" key="1">
    <source>
        <dbReference type="SAM" id="MobiDB-lite"/>
    </source>
</evidence>
<dbReference type="AlphaFoldDB" id="A0A0N1HB34"/>
<protein>
    <submittedName>
        <fullName evidence="2">Uncharacterized protein</fullName>
    </submittedName>
</protein>
<dbReference type="VEuPathDB" id="FungiDB:AB675_641"/>
<dbReference type="OrthoDB" id="448448at2759"/>
<feature type="compositionally biased region" description="Polar residues" evidence="1">
    <location>
        <begin position="84"/>
        <end position="100"/>
    </location>
</feature>
<dbReference type="RefSeq" id="XP_018005547.1">
    <property type="nucleotide sequence ID" value="XM_018146711.1"/>
</dbReference>
<dbReference type="EMBL" id="LFJN01000001">
    <property type="protein sequence ID" value="KPI45584.1"/>
    <property type="molecule type" value="Genomic_DNA"/>
</dbReference>
<accession>A0A0N1HB34</accession>
<dbReference type="STRING" id="1664694.A0A0N1HB34"/>
<organism evidence="2 3">
    <name type="scientific">Cyphellophora attinorum</name>
    <dbReference type="NCBI Taxonomy" id="1664694"/>
    <lineage>
        <taxon>Eukaryota</taxon>
        <taxon>Fungi</taxon>
        <taxon>Dikarya</taxon>
        <taxon>Ascomycota</taxon>
        <taxon>Pezizomycotina</taxon>
        <taxon>Eurotiomycetes</taxon>
        <taxon>Chaetothyriomycetidae</taxon>
        <taxon>Chaetothyriales</taxon>
        <taxon>Cyphellophoraceae</taxon>
        <taxon>Cyphellophora</taxon>
    </lineage>
</organism>
<dbReference type="Proteomes" id="UP000038010">
    <property type="component" value="Unassembled WGS sequence"/>
</dbReference>
<evidence type="ECO:0000313" key="3">
    <source>
        <dbReference type="Proteomes" id="UP000038010"/>
    </source>
</evidence>